<dbReference type="Pfam" id="PF10756">
    <property type="entry name" value="bPH_6"/>
    <property type="match status" value="1"/>
</dbReference>
<feature type="region of interest" description="Disordered" evidence="1">
    <location>
        <begin position="127"/>
        <end position="158"/>
    </location>
</feature>
<evidence type="ECO:0000256" key="2">
    <source>
        <dbReference type="SAM" id="Phobius"/>
    </source>
</evidence>
<comment type="caution">
    <text evidence="4">The sequence shown here is derived from an EMBL/GenBank/DDBJ whole genome shotgun (WGS) entry which is preliminary data.</text>
</comment>
<organism evidence="4 5">
    <name type="scientific">Streptomyces sodiiphilus</name>
    <dbReference type="NCBI Taxonomy" id="226217"/>
    <lineage>
        <taxon>Bacteria</taxon>
        <taxon>Bacillati</taxon>
        <taxon>Actinomycetota</taxon>
        <taxon>Actinomycetes</taxon>
        <taxon>Kitasatosporales</taxon>
        <taxon>Streptomycetaceae</taxon>
        <taxon>Streptomyces</taxon>
    </lineage>
</organism>
<keyword evidence="2" id="KW-0812">Transmembrane</keyword>
<feature type="transmembrane region" description="Helical" evidence="2">
    <location>
        <begin position="20"/>
        <end position="39"/>
    </location>
</feature>
<evidence type="ECO:0000259" key="3">
    <source>
        <dbReference type="Pfam" id="PF10756"/>
    </source>
</evidence>
<protein>
    <submittedName>
        <fullName evidence="4">PH domain-containing protein</fullName>
    </submittedName>
</protein>
<evidence type="ECO:0000313" key="4">
    <source>
        <dbReference type="EMBL" id="GAA1905893.1"/>
    </source>
</evidence>
<keyword evidence="2" id="KW-0472">Membrane</keyword>
<feature type="domain" description="Low molecular weight protein antigen 6 PH" evidence="3">
    <location>
        <begin position="66"/>
        <end position="122"/>
    </location>
</feature>
<feature type="transmembrane region" description="Helical" evidence="2">
    <location>
        <begin position="188"/>
        <end position="208"/>
    </location>
</feature>
<dbReference type="InterPro" id="IPR019692">
    <property type="entry name" value="CFP-6_PH"/>
</dbReference>
<gene>
    <name evidence="4" type="ORF">GCM10009716_14790</name>
</gene>
<feature type="transmembrane region" description="Helical" evidence="2">
    <location>
        <begin position="45"/>
        <end position="69"/>
    </location>
</feature>
<dbReference type="EMBL" id="BAAAMJ010000010">
    <property type="protein sequence ID" value="GAA1905893.1"/>
    <property type="molecule type" value="Genomic_DNA"/>
</dbReference>
<keyword evidence="5" id="KW-1185">Reference proteome</keyword>
<evidence type="ECO:0000313" key="5">
    <source>
        <dbReference type="Proteomes" id="UP001501303"/>
    </source>
</evidence>
<keyword evidence="2" id="KW-1133">Transmembrane helix</keyword>
<reference evidence="4 5" key="1">
    <citation type="journal article" date="2019" name="Int. J. Syst. Evol. Microbiol.">
        <title>The Global Catalogue of Microorganisms (GCM) 10K type strain sequencing project: providing services to taxonomists for standard genome sequencing and annotation.</title>
        <authorList>
            <consortium name="The Broad Institute Genomics Platform"/>
            <consortium name="The Broad Institute Genome Sequencing Center for Infectious Disease"/>
            <person name="Wu L."/>
            <person name="Ma J."/>
        </authorList>
    </citation>
    <scope>NUCLEOTIDE SEQUENCE [LARGE SCALE GENOMIC DNA]</scope>
    <source>
        <strain evidence="4 5">JCM 13581</strain>
    </source>
</reference>
<feature type="compositionally biased region" description="Polar residues" evidence="1">
    <location>
        <begin position="149"/>
        <end position="158"/>
    </location>
</feature>
<name>A0ABN2NYN1_9ACTN</name>
<sequence length="210" mass="22617">MTSEPQPQYADRRYRSGSALAAGVLLLGLMAWMGGDAILRGEGRMPLTAAAALLFLVPLVVAFTLRPVVLAGDRRIRVRNPFRTISAPWGSVETVRAGYSCELLADGSKYQLWSIPVSLRARGKANRHNQRLAAGQQPRTGPFGLGGVTEQSTQEQTAPSDIAVAELRELAERHHGSEDAQGPVTVRWAWEILAPLGAGAVALLLVWLTS</sequence>
<dbReference type="RefSeq" id="WP_344259711.1">
    <property type="nucleotide sequence ID" value="NZ_BAAAMJ010000010.1"/>
</dbReference>
<proteinExistence type="predicted"/>
<evidence type="ECO:0000256" key="1">
    <source>
        <dbReference type="SAM" id="MobiDB-lite"/>
    </source>
</evidence>
<accession>A0ABN2NYN1</accession>
<dbReference type="Proteomes" id="UP001501303">
    <property type="component" value="Unassembled WGS sequence"/>
</dbReference>